<dbReference type="AlphaFoldDB" id="D4DY67"/>
<proteinExistence type="predicted"/>
<dbReference type="EMBL" id="ADBY01000017">
    <property type="protein sequence ID" value="EFE97559.1"/>
    <property type="molecule type" value="Genomic_DNA"/>
</dbReference>
<evidence type="ECO:0000313" key="1">
    <source>
        <dbReference type="EMBL" id="EFE97559.1"/>
    </source>
</evidence>
<gene>
    <name evidence="1" type="ORF">HMPREF0758_0850</name>
</gene>
<dbReference type="HOGENOM" id="CLU_3157713_0_0_6"/>
<sequence>MTTFKKNERYGVGDDDFVEGFSKLVDPYPYIRPIANRALLPSSANNCE</sequence>
<comment type="caution">
    <text evidence="1">The sequence shown here is derived from an EMBL/GenBank/DDBJ whole genome shotgun (WGS) entry which is preliminary data.</text>
</comment>
<dbReference type="STRING" id="667129.HMPREF0758_0850"/>
<organism evidence="1 2">
    <name type="scientific">Serratia odorifera DSM 4582</name>
    <dbReference type="NCBI Taxonomy" id="667129"/>
    <lineage>
        <taxon>Bacteria</taxon>
        <taxon>Pseudomonadati</taxon>
        <taxon>Pseudomonadota</taxon>
        <taxon>Gammaproteobacteria</taxon>
        <taxon>Enterobacterales</taxon>
        <taxon>Yersiniaceae</taxon>
        <taxon>Serratia</taxon>
    </lineage>
</organism>
<accession>D4DY67</accession>
<dbReference type="Proteomes" id="UP000005723">
    <property type="component" value="Unassembled WGS sequence"/>
</dbReference>
<evidence type="ECO:0000313" key="2">
    <source>
        <dbReference type="Proteomes" id="UP000005723"/>
    </source>
</evidence>
<protein>
    <submittedName>
        <fullName evidence="1">Uncharacterized protein</fullName>
    </submittedName>
</protein>
<name>D4DY67_SEROD</name>
<keyword evidence="2" id="KW-1185">Reference proteome</keyword>
<reference evidence="1 2" key="1">
    <citation type="submission" date="2010-01" db="EMBL/GenBank/DDBJ databases">
        <authorList>
            <person name="Muzny D."/>
            <person name="Qin X."/>
            <person name="Deng J."/>
            <person name="Jiang H."/>
            <person name="Liu Y."/>
            <person name="Qu J."/>
            <person name="Song X.-Z."/>
            <person name="Zhang L."/>
            <person name="Thornton R."/>
            <person name="Coyle M."/>
            <person name="Francisco L."/>
            <person name="Jackson L."/>
            <person name="Javaid M."/>
            <person name="Korchina V."/>
            <person name="Kovar C."/>
            <person name="Mata R."/>
            <person name="Mathew T."/>
            <person name="Ngo R."/>
            <person name="Nguyen L."/>
            <person name="Nguyen N."/>
            <person name="Okwuonu G."/>
            <person name="Ongeri F."/>
            <person name="Pham C."/>
            <person name="Simmons D."/>
            <person name="Wilczek-Boney K."/>
            <person name="Hale W."/>
            <person name="Jakkamsetti A."/>
            <person name="Pham P."/>
            <person name="Ruth R."/>
            <person name="San Lucas F."/>
            <person name="Warren J."/>
            <person name="Zhang J."/>
            <person name="Zhao Z."/>
            <person name="Zhou C."/>
            <person name="Zhu D."/>
            <person name="Lee S."/>
            <person name="Bess C."/>
            <person name="Blankenburg K."/>
            <person name="Forbes L."/>
            <person name="Fu Q."/>
            <person name="Gubbala S."/>
            <person name="Hirani K."/>
            <person name="Jayaseelan J.C."/>
            <person name="Lara F."/>
            <person name="Munidasa M."/>
            <person name="Palculict T."/>
            <person name="Patil S."/>
            <person name="Pu L.-L."/>
            <person name="Saada N."/>
            <person name="Tang L."/>
            <person name="Weissenberger G."/>
            <person name="Zhu Y."/>
            <person name="Hemphill L."/>
            <person name="Shang Y."/>
            <person name="Youmans B."/>
            <person name="Ayvaz T."/>
            <person name="Ross M."/>
            <person name="Santibanez J."/>
            <person name="Aqrawi P."/>
            <person name="Gross S."/>
            <person name="Joshi V."/>
            <person name="Fowler G."/>
            <person name="Nazareth L."/>
            <person name="Reid J."/>
            <person name="Worley K."/>
            <person name="Petrosino J."/>
            <person name="Highlander S."/>
            <person name="Gibbs R."/>
        </authorList>
    </citation>
    <scope>NUCLEOTIDE SEQUENCE [LARGE SCALE GENOMIC DNA]</scope>
    <source>
        <strain evidence="1 2">DSM 4582</strain>
    </source>
</reference>